<dbReference type="AlphaFoldDB" id="D8Q4M5"/>
<feature type="transmembrane region" description="Helical" evidence="6">
    <location>
        <begin position="417"/>
        <end position="438"/>
    </location>
</feature>
<dbReference type="Proteomes" id="UP000007431">
    <property type="component" value="Unassembled WGS sequence"/>
</dbReference>
<sequence length="478" mass="51886">MTAATVDEETPLLQVGAPKRTPLDFGQLSIVLFLQLAEPLTSQVIYPFTPQLIRDIGITNGDETKVGHYVGLLQSLFFLTQAMTVLHWSRTSDRVGRKPVILIGLLGLSLSMYCFGLSKTFLGLVLSRGLNGALNGNIGVIKSMMAEMTDETNIAVAYAYMPIAWSTGGTLGPIIGGALSHPAEQFPSIFGRFQLLKEYPYFLPCAVPATFSAIAWFVVYFHLKETSKATQTWGEYLGLTRKSKDTLIDAPKPLDDIPESERPVPLNKLIIPRVIIAGMNYAFLSLVDIAYRAIQPLFFSTPIELGGLGLPPAHIGSILSVFGILNGIFQIFFFARIHDHFGSKKTFIAGIAASIPIIMLFPLISLYAKAEGYSAMVWVLVGLQIVLSLLISLSYGAVFIFISAASPNRASLGATNGLCQMSVSIMRAIGPAAANSLFSLSIKHNYLGGWMVYYVLLGTSLVSLYVASLLPARAWTSK</sequence>
<dbReference type="InterPro" id="IPR020846">
    <property type="entry name" value="MFS_dom"/>
</dbReference>
<organism evidence="9">
    <name type="scientific">Schizophyllum commune (strain H4-8 / FGSC 9210)</name>
    <name type="common">Split gill fungus</name>
    <dbReference type="NCBI Taxonomy" id="578458"/>
    <lineage>
        <taxon>Eukaryota</taxon>
        <taxon>Fungi</taxon>
        <taxon>Dikarya</taxon>
        <taxon>Basidiomycota</taxon>
        <taxon>Agaricomycotina</taxon>
        <taxon>Agaricomycetes</taxon>
        <taxon>Agaricomycetidae</taxon>
        <taxon>Agaricales</taxon>
        <taxon>Schizophyllaceae</taxon>
        <taxon>Schizophyllum</taxon>
    </lineage>
</organism>
<dbReference type="PANTHER" id="PTHR23504">
    <property type="entry name" value="MAJOR FACILITATOR SUPERFAMILY DOMAIN-CONTAINING PROTEIN 10"/>
    <property type="match status" value="1"/>
</dbReference>
<comment type="subcellular location">
    <subcellularLocation>
        <location evidence="1">Membrane</location>
        <topology evidence="1">Multi-pass membrane protein</topology>
    </subcellularLocation>
</comment>
<keyword evidence="9" id="KW-1185">Reference proteome</keyword>
<dbReference type="PANTHER" id="PTHR23504:SF15">
    <property type="entry name" value="MAJOR FACILITATOR SUPERFAMILY (MFS) PROFILE DOMAIN-CONTAINING PROTEIN"/>
    <property type="match status" value="1"/>
</dbReference>
<dbReference type="InterPro" id="IPR001958">
    <property type="entry name" value="Tet-R_TetA/multi-R_MdtG-like"/>
</dbReference>
<keyword evidence="4 6" id="KW-1133">Transmembrane helix</keyword>
<dbReference type="SUPFAM" id="SSF103473">
    <property type="entry name" value="MFS general substrate transporter"/>
    <property type="match status" value="1"/>
</dbReference>
<dbReference type="GO" id="GO:0022857">
    <property type="term" value="F:transmembrane transporter activity"/>
    <property type="evidence" value="ECO:0007669"/>
    <property type="project" value="InterPro"/>
</dbReference>
<evidence type="ECO:0000256" key="3">
    <source>
        <dbReference type="ARBA" id="ARBA00022692"/>
    </source>
</evidence>
<dbReference type="OMA" id="ICRPEHE"/>
<dbReference type="CDD" id="cd17330">
    <property type="entry name" value="MFS_SLC46_TetA_like"/>
    <property type="match status" value="1"/>
</dbReference>
<dbReference type="GO" id="GO:0016020">
    <property type="term" value="C:membrane"/>
    <property type="evidence" value="ECO:0007669"/>
    <property type="project" value="UniProtKB-SubCell"/>
</dbReference>
<evidence type="ECO:0000256" key="1">
    <source>
        <dbReference type="ARBA" id="ARBA00004141"/>
    </source>
</evidence>
<dbReference type="KEGG" id="scm:SCHCO_02626453"/>
<dbReference type="Gene3D" id="1.20.1250.20">
    <property type="entry name" value="MFS general substrate transporter like domains"/>
    <property type="match status" value="1"/>
</dbReference>
<evidence type="ECO:0000313" key="9">
    <source>
        <dbReference type="Proteomes" id="UP000007431"/>
    </source>
</evidence>
<dbReference type="InterPro" id="IPR036259">
    <property type="entry name" value="MFS_trans_sf"/>
</dbReference>
<feature type="transmembrane region" description="Helical" evidence="6">
    <location>
        <begin position="201"/>
        <end position="223"/>
    </location>
</feature>
<protein>
    <recommendedName>
        <fullName evidence="7">Major facilitator superfamily (MFS) profile domain-containing protein</fullName>
    </recommendedName>
</protein>
<feature type="transmembrane region" description="Helical" evidence="6">
    <location>
        <begin position="314"/>
        <end position="335"/>
    </location>
</feature>
<gene>
    <name evidence="8" type="ORF">SCHCODRAFT_85192</name>
</gene>
<feature type="transmembrane region" description="Helical" evidence="6">
    <location>
        <begin position="100"/>
        <end position="118"/>
    </location>
</feature>
<feature type="transmembrane region" description="Helical" evidence="6">
    <location>
        <begin position="270"/>
        <end position="294"/>
    </location>
</feature>
<proteinExistence type="predicted"/>
<dbReference type="InterPro" id="IPR011701">
    <property type="entry name" value="MFS"/>
</dbReference>
<evidence type="ECO:0000256" key="2">
    <source>
        <dbReference type="ARBA" id="ARBA00022448"/>
    </source>
</evidence>
<evidence type="ECO:0000313" key="8">
    <source>
        <dbReference type="EMBL" id="EFI96818.1"/>
    </source>
</evidence>
<dbReference type="eggNOG" id="KOG2615">
    <property type="taxonomic scope" value="Eukaryota"/>
</dbReference>
<feature type="transmembrane region" description="Helical" evidence="6">
    <location>
        <begin position="347"/>
        <end position="370"/>
    </location>
</feature>
<evidence type="ECO:0000256" key="4">
    <source>
        <dbReference type="ARBA" id="ARBA00022989"/>
    </source>
</evidence>
<keyword evidence="3 6" id="KW-0812">Transmembrane</keyword>
<evidence type="ECO:0000259" key="7">
    <source>
        <dbReference type="PROSITE" id="PS50850"/>
    </source>
</evidence>
<dbReference type="OrthoDB" id="419616at2759"/>
<dbReference type="Pfam" id="PF07690">
    <property type="entry name" value="MFS_1"/>
    <property type="match status" value="1"/>
</dbReference>
<dbReference type="GeneID" id="9596250"/>
<dbReference type="InParanoid" id="D8Q4M5"/>
<dbReference type="PROSITE" id="PS50850">
    <property type="entry name" value="MFS"/>
    <property type="match status" value="1"/>
</dbReference>
<dbReference type="VEuPathDB" id="FungiDB:SCHCODRAFT_02626453"/>
<dbReference type="RefSeq" id="XP_003031721.1">
    <property type="nucleotide sequence ID" value="XM_003031675.1"/>
</dbReference>
<dbReference type="EMBL" id="GL377306">
    <property type="protein sequence ID" value="EFI96818.1"/>
    <property type="molecule type" value="Genomic_DNA"/>
</dbReference>
<evidence type="ECO:0000256" key="6">
    <source>
        <dbReference type="SAM" id="Phobius"/>
    </source>
</evidence>
<keyword evidence="5 6" id="KW-0472">Membrane</keyword>
<feature type="transmembrane region" description="Helical" evidence="6">
    <location>
        <begin position="450"/>
        <end position="472"/>
    </location>
</feature>
<feature type="domain" description="Major facilitator superfamily (MFS) profile" evidence="7">
    <location>
        <begin position="27"/>
        <end position="475"/>
    </location>
</feature>
<feature type="transmembrane region" description="Helical" evidence="6">
    <location>
        <begin position="376"/>
        <end position="405"/>
    </location>
</feature>
<evidence type="ECO:0000256" key="5">
    <source>
        <dbReference type="ARBA" id="ARBA00023136"/>
    </source>
</evidence>
<dbReference type="HOGENOM" id="CLU_001265_54_6_1"/>
<dbReference type="PRINTS" id="PR01035">
    <property type="entry name" value="TCRTETA"/>
</dbReference>
<keyword evidence="2" id="KW-0813">Transport</keyword>
<reference evidence="8 9" key="1">
    <citation type="journal article" date="2010" name="Nat. Biotechnol.">
        <title>Genome sequence of the model mushroom Schizophyllum commune.</title>
        <authorList>
            <person name="Ohm R.A."/>
            <person name="de Jong J.F."/>
            <person name="Lugones L.G."/>
            <person name="Aerts A."/>
            <person name="Kothe E."/>
            <person name="Stajich J.E."/>
            <person name="de Vries R.P."/>
            <person name="Record E."/>
            <person name="Levasseur A."/>
            <person name="Baker S.E."/>
            <person name="Bartholomew K.A."/>
            <person name="Coutinho P.M."/>
            <person name="Erdmann S."/>
            <person name="Fowler T.J."/>
            <person name="Gathman A.C."/>
            <person name="Lombard V."/>
            <person name="Henrissat B."/>
            <person name="Knabe N."/>
            <person name="Kuees U."/>
            <person name="Lilly W.W."/>
            <person name="Lindquist E."/>
            <person name="Lucas S."/>
            <person name="Magnuson J.K."/>
            <person name="Piumi F."/>
            <person name="Raudaskoski M."/>
            <person name="Salamov A."/>
            <person name="Schmutz J."/>
            <person name="Schwarze F.W.M.R."/>
            <person name="vanKuyk P.A."/>
            <person name="Horton J.S."/>
            <person name="Grigoriev I.V."/>
            <person name="Woesten H.A.B."/>
        </authorList>
    </citation>
    <scope>NUCLEOTIDE SEQUENCE [LARGE SCALE GENOMIC DNA]</scope>
    <source>
        <strain evidence="9">H4-8 / FGSC 9210</strain>
    </source>
</reference>
<feature type="transmembrane region" description="Helical" evidence="6">
    <location>
        <begin position="69"/>
        <end position="88"/>
    </location>
</feature>
<name>D8Q4M5_SCHCM</name>
<accession>D8Q4M5</accession>